<keyword evidence="2" id="KW-1185">Reference proteome</keyword>
<name>A0ABN8JFE1_9HYPH</name>
<comment type="caution">
    <text evidence="1">The sequence shown here is derived from an EMBL/GenBank/DDBJ whole genome shotgun (WGS) entry which is preliminary data.</text>
</comment>
<reference evidence="1" key="1">
    <citation type="submission" date="2022-03" db="EMBL/GenBank/DDBJ databases">
        <authorList>
            <person name="Brunel B."/>
        </authorList>
    </citation>
    <scope>NUCLEOTIDE SEQUENCE</scope>
    <source>
        <strain evidence="1">STM4922sample</strain>
    </source>
</reference>
<sequence length="65" mass="7419">MGIERSVWVRWQRTADSGGCVAVVCVEASLTAPVRGYQQAIRYRWRNPAFENRSRSSCLKCADRI</sequence>
<dbReference type="EMBL" id="CAKXZS010000006">
    <property type="protein sequence ID" value="CAH2395864.1"/>
    <property type="molecule type" value="Genomic_DNA"/>
</dbReference>
<proteinExistence type="predicted"/>
<accession>A0ABN8JFE1</accession>
<organism evidence="1 2">
    <name type="scientific">Mesorhizobium ventifaucium</name>
    <dbReference type="NCBI Taxonomy" id="666020"/>
    <lineage>
        <taxon>Bacteria</taxon>
        <taxon>Pseudomonadati</taxon>
        <taxon>Pseudomonadota</taxon>
        <taxon>Alphaproteobacteria</taxon>
        <taxon>Hyphomicrobiales</taxon>
        <taxon>Phyllobacteriaceae</taxon>
        <taxon>Mesorhizobium</taxon>
    </lineage>
</organism>
<gene>
    <name evidence="1" type="ORF">MES4922_140003</name>
</gene>
<dbReference type="Proteomes" id="UP001152604">
    <property type="component" value="Unassembled WGS sequence"/>
</dbReference>
<evidence type="ECO:0000313" key="2">
    <source>
        <dbReference type="Proteomes" id="UP001152604"/>
    </source>
</evidence>
<protein>
    <submittedName>
        <fullName evidence="1">Uncharacterized protein</fullName>
    </submittedName>
</protein>
<evidence type="ECO:0000313" key="1">
    <source>
        <dbReference type="EMBL" id="CAH2395864.1"/>
    </source>
</evidence>